<protein>
    <submittedName>
        <fullName evidence="1">Uncharacterized protein</fullName>
    </submittedName>
</protein>
<accession>A0A806KPM0</accession>
<dbReference type="AlphaFoldDB" id="A0A806KPM0"/>
<proteinExistence type="predicted"/>
<sequence length="57" mass="6850">MFETLTLHPWRPGYDPEKHGRLILFSQYPEDQGIHGNFIIIYVKNPADNFKYEVVKW</sequence>
<dbReference type="EMBL" id="JQ844287">
    <property type="protein sequence ID" value="AGS54283.1"/>
    <property type="molecule type" value="Genomic_DNA"/>
</dbReference>
<evidence type="ECO:0000313" key="1">
    <source>
        <dbReference type="EMBL" id="AGS54283.1"/>
    </source>
</evidence>
<name>A0A806KPM0_9BACT</name>
<reference evidence="1" key="1">
    <citation type="submission" date="2012-03" db="EMBL/GenBank/DDBJ databases">
        <title>Functional metagenomics reveals considerable lignocellulase gene clusters in the gut microbiome of a wood-feeding higher termite.</title>
        <authorList>
            <person name="Liu N."/>
        </authorList>
    </citation>
    <scope>NUCLEOTIDE SEQUENCE</scope>
</reference>
<organism evidence="1">
    <name type="scientific">uncultured bacterium contig00106</name>
    <dbReference type="NCBI Taxonomy" id="1181572"/>
    <lineage>
        <taxon>Bacteria</taxon>
        <taxon>environmental samples</taxon>
    </lineage>
</organism>